<feature type="transmembrane region" description="Helical" evidence="5">
    <location>
        <begin position="397"/>
        <end position="420"/>
    </location>
</feature>
<reference evidence="7" key="1">
    <citation type="submission" date="2020-11" db="EMBL/GenBank/DDBJ databases">
        <authorList>
            <person name="Tran Van P."/>
        </authorList>
    </citation>
    <scope>NUCLEOTIDE SEQUENCE</scope>
</reference>
<keyword evidence="8" id="KW-1185">Reference proteome</keyword>
<dbReference type="Pfam" id="PF00005">
    <property type="entry name" value="ABC_tran"/>
    <property type="match status" value="1"/>
</dbReference>
<dbReference type="EMBL" id="OC856373">
    <property type="protein sequence ID" value="CAD7623657.1"/>
    <property type="molecule type" value="Genomic_DNA"/>
</dbReference>
<gene>
    <name evidence="7" type="ORF">OSB1V03_LOCUS4109</name>
</gene>
<dbReference type="Pfam" id="PF12698">
    <property type="entry name" value="ABC2_membrane_3"/>
    <property type="match status" value="1"/>
</dbReference>
<dbReference type="GO" id="GO:0005524">
    <property type="term" value="F:ATP binding"/>
    <property type="evidence" value="ECO:0007669"/>
    <property type="project" value="InterPro"/>
</dbReference>
<evidence type="ECO:0000256" key="4">
    <source>
        <dbReference type="ARBA" id="ARBA00023136"/>
    </source>
</evidence>
<evidence type="ECO:0000259" key="6">
    <source>
        <dbReference type="PROSITE" id="PS51012"/>
    </source>
</evidence>
<evidence type="ECO:0000256" key="2">
    <source>
        <dbReference type="ARBA" id="ARBA00022692"/>
    </source>
</evidence>
<sequence>MSKSVGQLSGGKQRQLSLALALLHQPKLLILDEPTVGTDPELGDKIWRYLHVCCAEEGMSVLLVTHYTEEAHFAHNIGFMRDGRLIEEGVPKLLLDKFQENNLESVFIRLCKYQEKHTITDGLDNSLQTYYELDKKSANNESFEKPIQALEDRVIDVDNAENETIEDSQLRVYIDNSNYIYAQFLIDSLTQTVWSLISDILVENGRARIPPPIQIVETIYAPDSKLSDFLLPGYMIAFIYLSQVTLSSIVLIHERQDGLFDRAIVAGAGHKLIFASHFITGCLMSFINVILMLLIAFIWFDITNYGSYSLVVVLVMAQAINAISLGLLISSLCKESFVAFFLSLFISLSQLFTSGAIFPNESIEPEIRKFLYYSPIAMPTESLRNVMLRGWTFTNFYVYHGFAMNCISGLLFTIIAIIVFKRNS</sequence>
<feature type="transmembrane region" description="Helical" evidence="5">
    <location>
        <begin position="306"/>
        <end position="330"/>
    </location>
</feature>
<accession>A0A7R9KIH0</accession>
<keyword evidence="3 5" id="KW-1133">Transmembrane helix</keyword>
<evidence type="ECO:0000313" key="7">
    <source>
        <dbReference type="EMBL" id="CAD7623657.1"/>
    </source>
</evidence>
<dbReference type="GO" id="GO:0140359">
    <property type="term" value="F:ABC-type transporter activity"/>
    <property type="evidence" value="ECO:0007669"/>
    <property type="project" value="InterPro"/>
</dbReference>
<comment type="subcellular location">
    <subcellularLocation>
        <location evidence="1">Membrane</location>
        <topology evidence="1">Multi-pass membrane protein</topology>
    </subcellularLocation>
</comment>
<evidence type="ECO:0000256" key="1">
    <source>
        <dbReference type="ARBA" id="ARBA00004141"/>
    </source>
</evidence>
<feature type="transmembrane region" description="Helical" evidence="5">
    <location>
        <begin position="229"/>
        <end position="252"/>
    </location>
</feature>
<keyword evidence="4 5" id="KW-0472">Membrane</keyword>
<keyword evidence="2 5" id="KW-0812">Transmembrane</keyword>
<dbReference type="Gene3D" id="3.40.50.300">
    <property type="entry name" value="P-loop containing nucleotide triphosphate hydrolases"/>
    <property type="match status" value="1"/>
</dbReference>
<feature type="domain" description="ABC transmembrane type-2" evidence="6">
    <location>
        <begin position="190"/>
        <end position="423"/>
    </location>
</feature>
<dbReference type="OrthoDB" id="6492489at2759"/>
<dbReference type="InterPro" id="IPR027417">
    <property type="entry name" value="P-loop_NTPase"/>
</dbReference>
<dbReference type="SUPFAM" id="SSF52540">
    <property type="entry name" value="P-loop containing nucleoside triphosphate hydrolases"/>
    <property type="match status" value="1"/>
</dbReference>
<evidence type="ECO:0000313" key="8">
    <source>
        <dbReference type="Proteomes" id="UP000759131"/>
    </source>
</evidence>
<protein>
    <recommendedName>
        <fullName evidence="6">ABC transmembrane type-2 domain-containing protein</fullName>
    </recommendedName>
</protein>
<evidence type="ECO:0000256" key="5">
    <source>
        <dbReference type="SAM" id="Phobius"/>
    </source>
</evidence>
<evidence type="ECO:0000256" key="3">
    <source>
        <dbReference type="ARBA" id="ARBA00022989"/>
    </source>
</evidence>
<dbReference type="GO" id="GO:0016020">
    <property type="term" value="C:membrane"/>
    <property type="evidence" value="ECO:0007669"/>
    <property type="project" value="UniProtKB-SubCell"/>
</dbReference>
<feature type="transmembrane region" description="Helical" evidence="5">
    <location>
        <begin position="337"/>
        <end position="358"/>
    </location>
</feature>
<dbReference type="PROSITE" id="PS51012">
    <property type="entry name" value="ABC_TM2"/>
    <property type="match status" value="1"/>
</dbReference>
<name>A0A7R9KIH0_9ACAR</name>
<dbReference type="InterPro" id="IPR003439">
    <property type="entry name" value="ABC_transporter-like_ATP-bd"/>
</dbReference>
<dbReference type="Proteomes" id="UP000759131">
    <property type="component" value="Unassembled WGS sequence"/>
</dbReference>
<dbReference type="PANTHER" id="PTHR43038:SF3">
    <property type="entry name" value="ABC TRANSPORTER G FAMILY MEMBER 20 ISOFORM X1"/>
    <property type="match status" value="1"/>
</dbReference>
<dbReference type="GO" id="GO:0016887">
    <property type="term" value="F:ATP hydrolysis activity"/>
    <property type="evidence" value="ECO:0007669"/>
    <property type="project" value="InterPro"/>
</dbReference>
<dbReference type="EMBL" id="CAJPIZ010001798">
    <property type="protein sequence ID" value="CAG2104087.1"/>
    <property type="molecule type" value="Genomic_DNA"/>
</dbReference>
<dbReference type="PANTHER" id="PTHR43038">
    <property type="entry name" value="ATP-BINDING CASSETTE, SUB-FAMILY H, MEMBER 1"/>
    <property type="match status" value="1"/>
</dbReference>
<dbReference type="InterPro" id="IPR047817">
    <property type="entry name" value="ABC2_TM_bact-type"/>
</dbReference>
<organism evidence="7">
    <name type="scientific">Medioppia subpectinata</name>
    <dbReference type="NCBI Taxonomy" id="1979941"/>
    <lineage>
        <taxon>Eukaryota</taxon>
        <taxon>Metazoa</taxon>
        <taxon>Ecdysozoa</taxon>
        <taxon>Arthropoda</taxon>
        <taxon>Chelicerata</taxon>
        <taxon>Arachnida</taxon>
        <taxon>Acari</taxon>
        <taxon>Acariformes</taxon>
        <taxon>Sarcoptiformes</taxon>
        <taxon>Oribatida</taxon>
        <taxon>Brachypylina</taxon>
        <taxon>Oppioidea</taxon>
        <taxon>Oppiidae</taxon>
        <taxon>Medioppia</taxon>
    </lineage>
</organism>
<feature type="transmembrane region" description="Helical" evidence="5">
    <location>
        <begin position="272"/>
        <end position="300"/>
    </location>
</feature>
<dbReference type="AlphaFoldDB" id="A0A7R9KIH0"/>
<dbReference type="InterPro" id="IPR013525">
    <property type="entry name" value="ABC2_TM"/>
</dbReference>
<proteinExistence type="predicted"/>